<evidence type="ECO:0000259" key="2">
    <source>
        <dbReference type="Pfam" id="PF12770"/>
    </source>
</evidence>
<evidence type="ECO:0000313" key="3">
    <source>
        <dbReference type="EMBL" id="QDV38140.1"/>
    </source>
</evidence>
<evidence type="ECO:0000313" key="4">
    <source>
        <dbReference type="Proteomes" id="UP000317835"/>
    </source>
</evidence>
<dbReference type="RefSeq" id="WP_145276410.1">
    <property type="nucleotide sequence ID" value="NZ_CP036426.1"/>
</dbReference>
<evidence type="ECO:0000256" key="1">
    <source>
        <dbReference type="SAM" id="MobiDB-lite"/>
    </source>
</evidence>
<accession>A0A518HBB4</accession>
<dbReference type="KEGG" id="tpla:ElP_60890"/>
<dbReference type="EMBL" id="CP036426">
    <property type="protein sequence ID" value="QDV38140.1"/>
    <property type="molecule type" value="Genomic_DNA"/>
</dbReference>
<feature type="domain" description="CHAT" evidence="2">
    <location>
        <begin position="974"/>
        <end position="1241"/>
    </location>
</feature>
<protein>
    <submittedName>
        <fullName evidence="3">CHAT domain protein</fullName>
    </submittedName>
</protein>
<feature type="region of interest" description="Disordered" evidence="1">
    <location>
        <begin position="938"/>
        <end position="969"/>
    </location>
</feature>
<reference evidence="3 4" key="1">
    <citation type="submission" date="2019-02" db="EMBL/GenBank/DDBJ databases">
        <title>Deep-cultivation of Planctomycetes and their phenomic and genomic characterization uncovers novel biology.</title>
        <authorList>
            <person name="Wiegand S."/>
            <person name="Jogler M."/>
            <person name="Boedeker C."/>
            <person name="Pinto D."/>
            <person name="Vollmers J."/>
            <person name="Rivas-Marin E."/>
            <person name="Kohn T."/>
            <person name="Peeters S.H."/>
            <person name="Heuer A."/>
            <person name="Rast P."/>
            <person name="Oberbeckmann S."/>
            <person name="Bunk B."/>
            <person name="Jeske O."/>
            <person name="Meyerdierks A."/>
            <person name="Storesund J.E."/>
            <person name="Kallscheuer N."/>
            <person name="Luecker S."/>
            <person name="Lage O.M."/>
            <person name="Pohl T."/>
            <person name="Merkel B.J."/>
            <person name="Hornburger P."/>
            <person name="Mueller R.-W."/>
            <person name="Bruemmer F."/>
            <person name="Labrenz M."/>
            <person name="Spormann A.M."/>
            <person name="Op den Camp H."/>
            <person name="Overmann J."/>
            <person name="Amann R."/>
            <person name="Jetten M.S.M."/>
            <person name="Mascher T."/>
            <person name="Medema M.H."/>
            <person name="Devos D.P."/>
            <person name="Kaster A.-K."/>
            <person name="Ovreas L."/>
            <person name="Rohde M."/>
            <person name="Galperin M.Y."/>
            <person name="Jogler C."/>
        </authorList>
    </citation>
    <scope>NUCLEOTIDE SEQUENCE [LARGE SCALE GENOMIC DNA]</scope>
    <source>
        <strain evidence="3 4">ElP</strain>
    </source>
</reference>
<feature type="region of interest" description="Disordered" evidence="1">
    <location>
        <begin position="1"/>
        <end position="21"/>
    </location>
</feature>
<dbReference type="InterPro" id="IPR024983">
    <property type="entry name" value="CHAT_dom"/>
</dbReference>
<dbReference type="OrthoDB" id="9771112at2"/>
<proteinExistence type="predicted"/>
<feature type="compositionally biased region" description="Basic and acidic residues" evidence="1">
    <location>
        <begin position="1"/>
        <end position="12"/>
    </location>
</feature>
<organism evidence="3 4">
    <name type="scientific">Tautonia plasticadhaerens</name>
    <dbReference type="NCBI Taxonomy" id="2527974"/>
    <lineage>
        <taxon>Bacteria</taxon>
        <taxon>Pseudomonadati</taxon>
        <taxon>Planctomycetota</taxon>
        <taxon>Planctomycetia</taxon>
        <taxon>Isosphaerales</taxon>
        <taxon>Isosphaeraceae</taxon>
        <taxon>Tautonia</taxon>
    </lineage>
</organism>
<dbReference type="Proteomes" id="UP000317835">
    <property type="component" value="Chromosome"/>
</dbReference>
<feature type="region of interest" description="Disordered" evidence="1">
    <location>
        <begin position="312"/>
        <end position="338"/>
    </location>
</feature>
<sequence length="1248" mass="127725">MTQDRPGQDGRTHPAARMPPPAPTAMLALLLASLGIGCAPGGASSRDQAEASVADDARSLAPPGGKAAGVEGLCWGGPAADRRLGVRFDDGRFAAYRPPAGPGPVSVGLVPPGRGDLSSLALCSADRAVTGDGRGLLLWDTSGAIARPIDRLDCGAIGALAVEPIGPGDLLAGLGDGRLLRFRPGRDAIGPPRAEARSSGRASGVTGLGFADGGRSVLVFRADGGSERRGRSLDGPAEPIGPARSAAEGAGGGLVRLVGPADDGPALVRSDRDGVPRWRFPLPAEGVELAGVLRGEGLVVACEGRILLVRGEGGGPPRPSEVRGLPAEGEGRVASDPLDPAGRRLAVADSAGRLLVYDAEDLARSAGPISLDGAPDLAFRPHRRAYHPRPGEGRASTTSERLAGRIAEARRRLDRGELDGLLATVRDLEADPALDRDASAEVAALTAAVRQATGWPTSSIRPPIDSARSTFEQRGWSAREADLRLWAGSLLLPGFDGRGAPADPVRIEEALAELREAAALYRSADPGLERQARIAEAMASWGLLTLGRPAEAHSVFGPVARFAEADPVIRQAPEFDRIAAALAASRGDWEAADLASDRLLRRLTPPPAGREDLAREAALERVGDLAALGRWAEAARVLAEDRPSDPEWALRRATVRRRAGIDVGPVPDGPPGGPSDLPEAAAIAHVRGRVAVASEGSLASGAGLLALAGEAHREAGRSDLAIEADLERAEALERLGRPGEAIALYARVARTLAPEGDRPRTRGAARPIAFAAGRAHRGLARCQLAGGMPGHALGAIDQEALVGWFERSGEALVRSSRGIAPPGGTTEGALREARRSAFAPIGLGGADSGSRARVRGLEARRAAEHQELSLADPTRPFDPSSLRLGAGEAVLVVSPTGPESLSGFLIRPGGPVLARRLPIGRPALGRAARLWRASLGDGGRSCELDETPGPGGLLSIAPEPDLPPGETPPDGLPPGRLIVESVLGPFRGGLAGVDRLVVVPGDADSAVPLGALAAGEGGPGLPSIAYAPSLSMIRRARASGRGRGDRRGSVLVMSAGDVVGALAVRSAYGEGGPAVEVPGDLASLPARLIGPGGPRGVLQLSTVAVLDPAESGSGGPELLLGPEGSGGIDPGTPRLSESDVLGLELDGALVVLQLEHRPMPPVATPTAWRDLASGWLAAGADAVIVSLWDPPADSAPAFAAGLHRGLARGLSAAGALELARRSVAERPSTSDPVHWAGYVLYEPGGSGR</sequence>
<keyword evidence="4" id="KW-1185">Reference proteome</keyword>
<gene>
    <name evidence="3" type="ORF">ElP_60890</name>
</gene>
<dbReference type="AlphaFoldDB" id="A0A518HBB4"/>
<dbReference type="Pfam" id="PF12770">
    <property type="entry name" value="CHAT"/>
    <property type="match status" value="1"/>
</dbReference>
<name>A0A518HBB4_9BACT</name>
<feature type="region of interest" description="Disordered" evidence="1">
    <location>
        <begin position="41"/>
        <end position="66"/>
    </location>
</feature>
<feature type="compositionally biased region" description="Pro residues" evidence="1">
    <location>
        <begin position="960"/>
        <end position="969"/>
    </location>
</feature>
<feature type="region of interest" description="Disordered" evidence="1">
    <location>
        <begin position="226"/>
        <end position="248"/>
    </location>
</feature>
<dbReference type="InterPro" id="IPR011047">
    <property type="entry name" value="Quinoprotein_ADH-like_sf"/>
</dbReference>
<dbReference type="SUPFAM" id="SSF50998">
    <property type="entry name" value="Quinoprotein alcohol dehydrogenase-like"/>
    <property type="match status" value="1"/>
</dbReference>